<keyword evidence="3" id="KW-1185">Reference proteome</keyword>
<feature type="signal peptide" evidence="1">
    <location>
        <begin position="1"/>
        <end position="27"/>
    </location>
</feature>
<reference evidence="3" key="1">
    <citation type="journal article" date="2019" name="Int. J. Syst. Evol. Microbiol.">
        <title>The Global Catalogue of Microorganisms (GCM) 10K type strain sequencing project: providing services to taxonomists for standard genome sequencing and annotation.</title>
        <authorList>
            <consortium name="The Broad Institute Genomics Platform"/>
            <consortium name="The Broad Institute Genome Sequencing Center for Infectious Disease"/>
            <person name="Wu L."/>
            <person name="Ma J."/>
        </authorList>
    </citation>
    <scope>NUCLEOTIDE SEQUENCE [LARGE SCALE GENOMIC DNA]</scope>
    <source>
        <strain evidence="3">JCM 17442</strain>
    </source>
</reference>
<feature type="chain" id="PRO_5045745925" description="Lipoprotein" evidence="1">
    <location>
        <begin position="28"/>
        <end position="198"/>
    </location>
</feature>
<gene>
    <name evidence="2" type="ORF">GCM10022256_19280</name>
</gene>
<organism evidence="2 3">
    <name type="scientific">Frondihabitans peucedani</name>
    <dbReference type="NCBI Taxonomy" id="598626"/>
    <lineage>
        <taxon>Bacteria</taxon>
        <taxon>Bacillati</taxon>
        <taxon>Actinomycetota</taxon>
        <taxon>Actinomycetes</taxon>
        <taxon>Micrococcales</taxon>
        <taxon>Microbacteriaceae</taxon>
        <taxon>Frondihabitans</taxon>
    </lineage>
</organism>
<dbReference type="RefSeq" id="WP_344795429.1">
    <property type="nucleotide sequence ID" value="NZ_BAABAU010000001.1"/>
</dbReference>
<evidence type="ECO:0000313" key="2">
    <source>
        <dbReference type="EMBL" id="GAA4266316.1"/>
    </source>
</evidence>
<accession>A0ABP8E264</accession>
<evidence type="ECO:0008006" key="4">
    <source>
        <dbReference type="Google" id="ProtNLM"/>
    </source>
</evidence>
<dbReference type="PROSITE" id="PS51257">
    <property type="entry name" value="PROKAR_LIPOPROTEIN"/>
    <property type="match status" value="1"/>
</dbReference>
<evidence type="ECO:0000256" key="1">
    <source>
        <dbReference type="SAM" id="SignalP"/>
    </source>
</evidence>
<sequence>MRTSHISPAVAVVVLLVAPLLAGCASAGPPGAAQPSPWSSVRATVGDAVRAVAPAGAWTVSVAAPDPARCGALEAEFDDQRQIPESAGTTVAWSGSVPAASGEGDGRRILRGDIRREWQAHGLVTRTDPPDGPGSTGRLVATLPRSQQLVLTASREGARWIVEARVACYTAGLPSAVPGTAGLPSAAPGALGLPSPGQ</sequence>
<name>A0ABP8E264_9MICO</name>
<protein>
    <recommendedName>
        <fullName evidence="4">Lipoprotein</fullName>
    </recommendedName>
</protein>
<evidence type="ECO:0000313" key="3">
    <source>
        <dbReference type="Proteomes" id="UP001501594"/>
    </source>
</evidence>
<keyword evidence="1" id="KW-0732">Signal</keyword>
<dbReference type="Proteomes" id="UP001501594">
    <property type="component" value="Unassembled WGS sequence"/>
</dbReference>
<comment type="caution">
    <text evidence="2">The sequence shown here is derived from an EMBL/GenBank/DDBJ whole genome shotgun (WGS) entry which is preliminary data.</text>
</comment>
<proteinExistence type="predicted"/>
<dbReference type="EMBL" id="BAABAU010000001">
    <property type="protein sequence ID" value="GAA4266316.1"/>
    <property type="molecule type" value="Genomic_DNA"/>
</dbReference>